<dbReference type="CDD" id="cd20289">
    <property type="entry name" value="cupin_ADO"/>
    <property type="match status" value="1"/>
</dbReference>
<evidence type="ECO:0000256" key="8">
    <source>
        <dbReference type="SAM" id="MobiDB-lite"/>
    </source>
</evidence>
<evidence type="ECO:0000256" key="1">
    <source>
        <dbReference type="ARBA" id="ARBA00001954"/>
    </source>
</evidence>
<comment type="catalytic activity">
    <reaction evidence="7">
        <text>L-cysteine + O2 = 3-sulfino-L-alanine + H(+)</text>
        <dbReference type="Rhea" id="RHEA:20441"/>
        <dbReference type="ChEBI" id="CHEBI:15378"/>
        <dbReference type="ChEBI" id="CHEBI:15379"/>
        <dbReference type="ChEBI" id="CHEBI:35235"/>
        <dbReference type="ChEBI" id="CHEBI:61085"/>
        <dbReference type="EC" id="1.13.11.20"/>
    </reaction>
    <physiologicalReaction direction="left-to-right" evidence="7">
        <dbReference type="Rhea" id="RHEA:20442"/>
    </physiologicalReaction>
</comment>
<dbReference type="GO" id="GO:0017172">
    <property type="term" value="F:cysteine dioxygenase activity"/>
    <property type="evidence" value="ECO:0007669"/>
    <property type="project" value="UniProtKB-EC"/>
</dbReference>
<accession>A0AAQ3T391</accession>
<name>A0AAQ3T391_PASNO</name>
<comment type="similarity">
    <text evidence="2">Belongs to the cysteine dioxygenase family.</text>
</comment>
<evidence type="ECO:0000313" key="9">
    <source>
        <dbReference type="EMBL" id="WVZ65272.1"/>
    </source>
</evidence>
<dbReference type="Proteomes" id="UP001341281">
    <property type="component" value="Chromosome 03"/>
</dbReference>
<dbReference type="GO" id="GO:0003714">
    <property type="term" value="F:transcription corepressor activity"/>
    <property type="evidence" value="ECO:0007669"/>
    <property type="project" value="InterPro"/>
</dbReference>
<evidence type="ECO:0000256" key="7">
    <source>
        <dbReference type="ARBA" id="ARBA00024284"/>
    </source>
</evidence>
<dbReference type="Pfam" id="PF12070">
    <property type="entry name" value="SCAI"/>
    <property type="match status" value="1"/>
</dbReference>
<dbReference type="PANTHER" id="PTHR21243">
    <property type="entry name" value="PROTEIN SCAI"/>
    <property type="match status" value="1"/>
</dbReference>
<dbReference type="GO" id="GO:0046872">
    <property type="term" value="F:metal ion binding"/>
    <property type="evidence" value="ECO:0007669"/>
    <property type="project" value="UniProtKB-KW"/>
</dbReference>
<dbReference type="InterPro" id="IPR012864">
    <property type="entry name" value="PCO/ADO"/>
</dbReference>
<evidence type="ECO:0000256" key="5">
    <source>
        <dbReference type="ARBA" id="ARBA00023002"/>
    </source>
</evidence>
<dbReference type="GO" id="GO:0070483">
    <property type="term" value="P:detection of hypoxia"/>
    <property type="evidence" value="ECO:0007669"/>
    <property type="project" value="UniProtKB-ARBA"/>
</dbReference>
<evidence type="ECO:0000313" key="10">
    <source>
        <dbReference type="Proteomes" id="UP001341281"/>
    </source>
</evidence>
<dbReference type="EC" id="1.13.11.20" evidence="3"/>
<dbReference type="Pfam" id="PF07847">
    <property type="entry name" value="PCO_ADO"/>
    <property type="match status" value="1"/>
</dbReference>
<evidence type="ECO:0000256" key="2">
    <source>
        <dbReference type="ARBA" id="ARBA00006622"/>
    </source>
</evidence>
<comment type="cofactor">
    <cofactor evidence="1">
        <name>Fe(2+)</name>
        <dbReference type="ChEBI" id="CHEBI:29033"/>
    </cofactor>
</comment>
<feature type="region of interest" description="Disordered" evidence="8">
    <location>
        <begin position="685"/>
        <end position="710"/>
    </location>
</feature>
<dbReference type="InterPro" id="IPR011051">
    <property type="entry name" value="RmlC_Cupin_sf"/>
</dbReference>
<keyword evidence="5" id="KW-0560">Oxidoreductase</keyword>
<dbReference type="AlphaFoldDB" id="A0AAQ3T391"/>
<dbReference type="GO" id="GO:0006351">
    <property type="term" value="P:DNA-templated transcription"/>
    <property type="evidence" value="ECO:0007669"/>
    <property type="project" value="InterPro"/>
</dbReference>
<keyword evidence="4" id="KW-0479">Metal-binding</keyword>
<dbReference type="SUPFAM" id="SSF51182">
    <property type="entry name" value="RmlC-like cupins"/>
    <property type="match status" value="1"/>
</dbReference>
<keyword evidence="6" id="KW-0408">Iron</keyword>
<proteinExistence type="inferred from homology"/>
<dbReference type="EMBL" id="CP144747">
    <property type="protein sequence ID" value="WVZ65272.1"/>
    <property type="molecule type" value="Genomic_DNA"/>
</dbReference>
<evidence type="ECO:0000256" key="3">
    <source>
        <dbReference type="ARBA" id="ARBA00013133"/>
    </source>
</evidence>
<sequence length="886" mass="97317">MADGEAGAYREFKALTEAADRKFARARDLPLYGGGDHHSRKAFKAYTRLWRLQQERRRELVAGGLRRWEIGEVASRIGQLYYARYLRTAEPRSLVGAYVFYEAIYSRGYFGAATAGAEGGGGGCGSSRHQALLIRYKELRFIARFLVVAMLMRRAEAVDHLAGRLRALVEETKAAYPKTNFKEWKQVLQELGRFLKADGAYKGSRSLRYDNLFDSYPSNLASIARFHSKRVLKLKEAVLTSYRRNEIKFTELTLDTFRMLQCLEWEPTGSYQIAAKELTENGTVSDQSGPSGLIDIHLSSEISDGSLPSNPQKAIIYHPTVAHLLAVLATICEELSQDSILLIYISASGSTEQNFASQKFGSSSSSRASAASSFPNDKPNSHINSDNHLWLGPRGSPNNLFPEDLIPFTRYPLFLVIDSENSHAFKAEKGEPAALLLSPRLSSAMRGVESAGHGSQFTYFLTAPMQAFCQLAGITSDIDMDTYANAENILFSALEEYEGILCTSVGLNNVWGQILPDPFLRRLILRFIFCRAVLFYFHPDEHEHYVPTCLPSLPESVSPNAEAIKTPILSLAENLVVSNRSFVTVFACIDTTTRRVATPDTGKRCAHARRHASKPGCWPLGKPAEPTADSTLHTMDAGDRSKVQRLYDACDAVFSPGEGGLPTLTQIRWLQDILDGMTADDVGIDAGGGGGERYRSSLSSSDDERSPRGGRRFLSARAFTRITYVHIHECDDFSMGVFCFPAGATLPLHDHPQMVVLSKLLYGSMRVSSYDWVTAPCSSPAARKGGLAKVVAVDELREAPCRASVLFPRSGGNIHALTAVTPCALVDVLAPPYAEDLGRPSTYFADIPIPSLPGFAVLEEADLPEGFRVVGAPYVGPELVVDMGLV</sequence>
<dbReference type="InterPro" id="IPR022709">
    <property type="entry name" value="SCAI"/>
</dbReference>
<reference evidence="9 10" key="1">
    <citation type="submission" date="2024-02" db="EMBL/GenBank/DDBJ databases">
        <title>High-quality chromosome-scale genome assembly of Pensacola bahiagrass (Paspalum notatum Flugge var. saurae).</title>
        <authorList>
            <person name="Vega J.M."/>
            <person name="Podio M."/>
            <person name="Orjuela J."/>
            <person name="Siena L.A."/>
            <person name="Pessino S.C."/>
            <person name="Combes M.C."/>
            <person name="Mariac C."/>
            <person name="Albertini E."/>
            <person name="Pupilli F."/>
            <person name="Ortiz J.P.A."/>
            <person name="Leblanc O."/>
        </authorList>
    </citation>
    <scope>NUCLEOTIDE SEQUENCE [LARGE SCALE GENOMIC DNA]</scope>
    <source>
        <strain evidence="9">R1</strain>
        <tissue evidence="9">Leaf</tissue>
    </source>
</reference>
<evidence type="ECO:0000256" key="4">
    <source>
        <dbReference type="ARBA" id="ARBA00022723"/>
    </source>
</evidence>
<gene>
    <name evidence="9" type="ORF">U9M48_014667</name>
</gene>
<keyword evidence="10" id="KW-1185">Reference proteome</keyword>
<organism evidence="9 10">
    <name type="scientific">Paspalum notatum var. saurae</name>
    <dbReference type="NCBI Taxonomy" id="547442"/>
    <lineage>
        <taxon>Eukaryota</taxon>
        <taxon>Viridiplantae</taxon>
        <taxon>Streptophyta</taxon>
        <taxon>Embryophyta</taxon>
        <taxon>Tracheophyta</taxon>
        <taxon>Spermatophyta</taxon>
        <taxon>Magnoliopsida</taxon>
        <taxon>Liliopsida</taxon>
        <taxon>Poales</taxon>
        <taxon>Poaceae</taxon>
        <taxon>PACMAD clade</taxon>
        <taxon>Panicoideae</taxon>
        <taxon>Andropogonodae</taxon>
        <taxon>Paspaleae</taxon>
        <taxon>Paspalinae</taxon>
        <taxon>Paspalum</taxon>
    </lineage>
</organism>
<dbReference type="Gene3D" id="2.60.120.10">
    <property type="entry name" value="Jelly Rolls"/>
    <property type="match status" value="1"/>
</dbReference>
<protein>
    <recommendedName>
        <fullName evidence="3">cysteine dioxygenase</fullName>
        <ecNumber evidence="3">1.13.11.20</ecNumber>
    </recommendedName>
</protein>
<evidence type="ECO:0000256" key="6">
    <source>
        <dbReference type="ARBA" id="ARBA00023004"/>
    </source>
</evidence>
<dbReference type="InterPro" id="IPR014710">
    <property type="entry name" value="RmlC-like_jellyroll"/>
</dbReference>